<keyword evidence="2" id="KW-0472">Membrane</keyword>
<keyword evidence="2" id="KW-1133">Transmembrane helix</keyword>
<feature type="region of interest" description="Disordered" evidence="1">
    <location>
        <begin position="1"/>
        <end position="22"/>
    </location>
</feature>
<evidence type="ECO:0000256" key="2">
    <source>
        <dbReference type="SAM" id="Phobius"/>
    </source>
</evidence>
<sequence>MSHNRSVEKHPGNPVAQRKDEVHRRSRALQVTGGVAVAGMVLGLFASGYFYVVALVAAVVFGWNAWKIREVVTHKDVW</sequence>
<evidence type="ECO:0000256" key="1">
    <source>
        <dbReference type="SAM" id="MobiDB-lite"/>
    </source>
</evidence>
<protein>
    <submittedName>
        <fullName evidence="3">Uncharacterized protein</fullName>
    </submittedName>
</protein>
<name>A0A3D4T0E3_9CORY</name>
<dbReference type="STRING" id="863239.GCA_000213935_00291"/>
<evidence type="ECO:0000313" key="4">
    <source>
        <dbReference type="Proteomes" id="UP000261739"/>
    </source>
</evidence>
<proteinExistence type="predicted"/>
<dbReference type="EMBL" id="DQID01000246">
    <property type="protein sequence ID" value="HCT15004.1"/>
    <property type="molecule type" value="Genomic_DNA"/>
</dbReference>
<feature type="transmembrane region" description="Helical" evidence="2">
    <location>
        <begin position="28"/>
        <end position="61"/>
    </location>
</feature>
<reference evidence="3 4" key="1">
    <citation type="journal article" date="2018" name="Nat. Biotechnol.">
        <title>A standardized bacterial taxonomy based on genome phylogeny substantially revises the tree of life.</title>
        <authorList>
            <person name="Parks D.H."/>
            <person name="Chuvochina M."/>
            <person name="Waite D.W."/>
            <person name="Rinke C."/>
            <person name="Skarshewski A."/>
            <person name="Chaumeil P.A."/>
            <person name="Hugenholtz P."/>
        </authorList>
    </citation>
    <scope>NUCLEOTIDE SEQUENCE [LARGE SCALE GENOMIC DNA]</scope>
    <source>
        <strain evidence="3">UBA11247</strain>
    </source>
</reference>
<dbReference type="Proteomes" id="UP000261739">
    <property type="component" value="Unassembled WGS sequence"/>
</dbReference>
<keyword evidence="2" id="KW-0812">Transmembrane</keyword>
<comment type="caution">
    <text evidence="3">The sequence shown here is derived from an EMBL/GenBank/DDBJ whole genome shotgun (WGS) entry which is preliminary data.</text>
</comment>
<dbReference type="AlphaFoldDB" id="A0A3D4T0E3"/>
<evidence type="ECO:0000313" key="3">
    <source>
        <dbReference type="EMBL" id="HCT15004.1"/>
    </source>
</evidence>
<accession>A0A3D4T0E3</accession>
<gene>
    <name evidence="3" type="ORF">DIW82_09550</name>
</gene>
<organism evidence="3 4">
    <name type="scientific">Corynebacterium nuruki</name>
    <dbReference type="NCBI Taxonomy" id="1032851"/>
    <lineage>
        <taxon>Bacteria</taxon>
        <taxon>Bacillati</taxon>
        <taxon>Actinomycetota</taxon>
        <taxon>Actinomycetes</taxon>
        <taxon>Mycobacteriales</taxon>
        <taxon>Corynebacteriaceae</taxon>
        <taxon>Corynebacterium</taxon>
    </lineage>
</organism>
<dbReference type="RefSeq" id="WP_273052262.1">
    <property type="nucleotide sequence ID" value="NZ_DAITTW010000131.1"/>
</dbReference>